<dbReference type="InterPro" id="IPR015421">
    <property type="entry name" value="PyrdxlP-dep_Trfase_major"/>
</dbReference>
<dbReference type="InterPro" id="IPR015424">
    <property type="entry name" value="PyrdxlP-dep_Trfase"/>
</dbReference>
<dbReference type="GO" id="GO:0030170">
    <property type="term" value="F:pyridoxal phosphate binding"/>
    <property type="evidence" value="ECO:0007669"/>
    <property type="project" value="TreeGrafter"/>
</dbReference>
<dbReference type="SUPFAM" id="SSF53383">
    <property type="entry name" value="PLP-dependent transferases"/>
    <property type="match status" value="1"/>
</dbReference>
<gene>
    <name evidence="4" type="ORF">BXY53_2720</name>
</gene>
<dbReference type="AlphaFoldDB" id="A0A397PAL8"/>
<dbReference type="Gene3D" id="3.90.1150.10">
    <property type="entry name" value="Aspartate Aminotransferase, domain 1"/>
    <property type="match status" value="1"/>
</dbReference>
<evidence type="ECO:0000313" key="5">
    <source>
        <dbReference type="Proteomes" id="UP000266273"/>
    </source>
</evidence>
<dbReference type="EMBL" id="QXDF01000005">
    <property type="protein sequence ID" value="RIA45433.1"/>
    <property type="molecule type" value="Genomic_DNA"/>
</dbReference>
<reference evidence="4 5" key="1">
    <citation type="submission" date="2018-08" db="EMBL/GenBank/DDBJ databases">
        <title>Genomic Encyclopedia of Archaeal and Bacterial Type Strains, Phase II (KMG-II): from individual species to whole genera.</title>
        <authorList>
            <person name="Goeker M."/>
        </authorList>
    </citation>
    <scope>NUCLEOTIDE SEQUENCE [LARGE SCALE GENOMIC DNA]</scope>
    <source>
        <strain evidence="4 5">DSM 5002</strain>
    </source>
</reference>
<keyword evidence="5" id="KW-1185">Reference proteome</keyword>
<dbReference type="InterPro" id="IPR015422">
    <property type="entry name" value="PyrdxlP-dep_Trfase_small"/>
</dbReference>
<protein>
    <submittedName>
        <fullName evidence="4">dTDP-4-amino-4,6-dideoxygalactose transaminase</fullName>
    </submittedName>
</protein>
<dbReference type="Proteomes" id="UP000266273">
    <property type="component" value="Unassembled WGS sequence"/>
</dbReference>
<evidence type="ECO:0000313" key="4">
    <source>
        <dbReference type="EMBL" id="RIA45433.1"/>
    </source>
</evidence>
<evidence type="ECO:0000256" key="1">
    <source>
        <dbReference type="PIRSR" id="PIRSR000390-1"/>
    </source>
</evidence>
<evidence type="ECO:0000256" key="2">
    <source>
        <dbReference type="PIRSR" id="PIRSR000390-2"/>
    </source>
</evidence>
<proteinExistence type="inferred from homology"/>
<dbReference type="GO" id="GO:0000271">
    <property type="term" value="P:polysaccharide biosynthetic process"/>
    <property type="evidence" value="ECO:0007669"/>
    <property type="project" value="TreeGrafter"/>
</dbReference>
<comment type="caution">
    <text evidence="4">The sequence shown here is derived from an EMBL/GenBank/DDBJ whole genome shotgun (WGS) entry which is preliminary data.</text>
</comment>
<dbReference type="Gene3D" id="3.40.640.10">
    <property type="entry name" value="Type I PLP-dependent aspartate aminotransferase-like (Major domain)"/>
    <property type="match status" value="1"/>
</dbReference>
<comment type="similarity">
    <text evidence="3">Belongs to the DegT/DnrJ/EryC1 family.</text>
</comment>
<dbReference type="RefSeq" id="WP_245410481.1">
    <property type="nucleotide sequence ID" value="NZ_QXDF01000005.1"/>
</dbReference>
<accession>A0A397PAL8</accession>
<dbReference type="PANTHER" id="PTHR30244">
    <property type="entry name" value="TRANSAMINASE"/>
    <property type="match status" value="1"/>
</dbReference>
<keyword evidence="2 3" id="KW-0663">Pyridoxal phosphate</keyword>
<dbReference type="GO" id="GO:0008483">
    <property type="term" value="F:transaminase activity"/>
    <property type="evidence" value="ECO:0007669"/>
    <property type="project" value="TreeGrafter"/>
</dbReference>
<dbReference type="PANTHER" id="PTHR30244:SF42">
    <property type="entry name" value="UDP-2-ACETAMIDO-2-DEOXY-3-OXO-D-GLUCURONATE AMINOTRANSFERASE"/>
    <property type="match status" value="1"/>
</dbReference>
<dbReference type="Pfam" id="PF01041">
    <property type="entry name" value="DegT_DnrJ_EryC1"/>
    <property type="match status" value="1"/>
</dbReference>
<dbReference type="PIRSF" id="PIRSF000390">
    <property type="entry name" value="PLP_StrS"/>
    <property type="match status" value="1"/>
</dbReference>
<feature type="active site" description="Proton acceptor" evidence="1">
    <location>
        <position position="203"/>
    </location>
</feature>
<name>A0A397PAL8_9HYPH</name>
<dbReference type="CDD" id="cd00616">
    <property type="entry name" value="AHBA_syn"/>
    <property type="match status" value="1"/>
</dbReference>
<feature type="modified residue" description="N6-(pyridoxal phosphate)lysine" evidence="2">
    <location>
        <position position="203"/>
    </location>
</feature>
<dbReference type="InterPro" id="IPR000653">
    <property type="entry name" value="DegT/StrS_aminotransferase"/>
</dbReference>
<evidence type="ECO:0000256" key="3">
    <source>
        <dbReference type="RuleBase" id="RU004508"/>
    </source>
</evidence>
<sequence length="395" mass="42110">MGSSQTDGGYGLNVTPTGLAEQRLLLGDQIDQAIARVLAHGQFILGPEVTQLEQRLADFCGARHCVTCASGTDALQLLLMAEGVGPGDAVFVPAFSFVATAEIVPLVGAVPIFVDVSADSFNMDPSSLEAAIGLATRLGLRPRCVIAVDLFGQPADYDAIDAVAAPHGLTVIADAAQSFGASRHGRAVGTLGHHTATSFYPTKPLSCYGDGGAIFTDDDHVADLLRSLRVHGQGRSKNDNIRVGLNSRLDTIQAAILLAKLDLFPQEILERQARARRYSEGLGDILRVPEVQEGASSVWAQYTLVLQDRDELAALCRQAGIPAAVYYPVPLHAQPGYRRFPATPTGLTNAEWLAKHVISLPIHPYLDAETQDAIMQTVRRGLQAVGKLSLDAQYA</sequence>
<organism evidence="4 5">
    <name type="scientific">Dichotomicrobium thermohalophilum</name>
    <dbReference type="NCBI Taxonomy" id="933063"/>
    <lineage>
        <taxon>Bacteria</taxon>
        <taxon>Pseudomonadati</taxon>
        <taxon>Pseudomonadota</taxon>
        <taxon>Alphaproteobacteria</taxon>
        <taxon>Hyphomicrobiales</taxon>
        <taxon>Hyphomicrobiaceae</taxon>
        <taxon>Dichotomicrobium</taxon>
    </lineage>
</organism>